<feature type="domain" description="HTH lysR-type" evidence="5">
    <location>
        <begin position="2"/>
        <end position="59"/>
    </location>
</feature>
<dbReference type="FunFam" id="1.10.10.10:FF:000001">
    <property type="entry name" value="LysR family transcriptional regulator"/>
    <property type="match status" value="1"/>
</dbReference>
<dbReference type="Gene3D" id="1.10.10.10">
    <property type="entry name" value="Winged helix-like DNA-binding domain superfamily/Winged helix DNA-binding domain"/>
    <property type="match status" value="1"/>
</dbReference>
<dbReference type="OrthoDB" id="5292387at2"/>
<dbReference type="InterPro" id="IPR005119">
    <property type="entry name" value="LysR_subst-bd"/>
</dbReference>
<evidence type="ECO:0000259" key="5">
    <source>
        <dbReference type="PROSITE" id="PS50931"/>
    </source>
</evidence>
<evidence type="ECO:0000256" key="1">
    <source>
        <dbReference type="ARBA" id="ARBA00009437"/>
    </source>
</evidence>
<dbReference type="SUPFAM" id="SSF53850">
    <property type="entry name" value="Periplasmic binding protein-like II"/>
    <property type="match status" value="1"/>
</dbReference>
<dbReference type="Pfam" id="PF00126">
    <property type="entry name" value="HTH_1"/>
    <property type="match status" value="1"/>
</dbReference>
<keyword evidence="4" id="KW-0804">Transcription</keyword>
<dbReference type="AlphaFoldDB" id="A0A069NAU5"/>
<sequence length="304" mass="32958">MISARLLAQFVAVAEELHFGKAALRLHMAQPPLSQAIRNLEEIVGVALLSRNKHFVALTPAGAAFLQEARELLVRGQKAIDVARRASQGLTGTITVGFVGSVSYALLPRILLNFRTVFPSIHIDLRELTSTEQIENLRAHRIDLGIVRLPLNNAADMELRTIATERLIAVLPQDHRLAGASTLRLRDLADDAFMIFPGDKIPSLHAKILLACEKAGFSPRIVLEAWQMASMVSLVAARMGVALLPAQVSGSPHPGVVYKELSDQSEHLELKVAAAWRPGVVSGPVRSMLSILTHEGEGTQAGRP</sequence>
<evidence type="ECO:0000256" key="4">
    <source>
        <dbReference type="ARBA" id="ARBA00023163"/>
    </source>
</evidence>
<dbReference type="eggNOG" id="COG0583">
    <property type="taxonomic scope" value="Bacteria"/>
</dbReference>
<protein>
    <submittedName>
        <fullName evidence="6">LysR family transcriptional regulator</fullName>
    </submittedName>
</protein>
<dbReference type="STRING" id="1071679.BG57_30385"/>
<name>A0A069NAU5_9BURK</name>
<accession>A0A069NAU5</accession>
<dbReference type="SUPFAM" id="SSF46785">
    <property type="entry name" value="Winged helix' DNA-binding domain"/>
    <property type="match status" value="1"/>
</dbReference>
<dbReference type="RefSeq" id="WP_035970727.1">
    <property type="nucleotide sequence ID" value="NZ_BMEG01000022.1"/>
</dbReference>
<dbReference type="PROSITE" id="PS50931">
    <property type="entry name" value="HTH_LYSR"/>
    <property type="match status" value="1"/>
</dbReference>
<dbReference type="InterPro" id="IPR036388">
    <property type="entry name" value="WH-like_DNA-bd_sf"/>
</dbReference>
<dbReference type="PANTHER" id="PTHR30346">
    <property type="entry name" value="TRANSCRIPTIONAL DUAL REGULATOR HCAR-RELATED"/>
    <property type="match status" value="1"/>
</dbReference>
<proteinExistence type="inferred from homology"/>
<dbReference type="GO" id="GO:0003700">
    <property type="term" value="F:DNA-binding transcription factor activity"/>
    <property type="evidence" value="ECO:0007669"/>
    <property type="project" value="InterPro"/>
</dbReference>
<evidence type="ECO:0000313" key="7">
    <source>
        <dbReference type="Proteomes" id="UP000027439"/>
    </source>
</evidence>
<dbReference type="InterPro" id="IPR000847">
    <property type="entry name" value="LysR_HTH_N"/>
</dbReference>
<dbReference type="Gene3D" id="3.40.190.10">
    <property type="entry name" value="Periplasmic binding protein-like II"/>
    <property type="match status" value="2"/>
</dbReference>
<evidence type="ECO:0000313" key="6">
    <source>
        <dbReference type="EMBL" id="KDR25543.1"/>
    </source>
</evidence>
<gene>
    <name evidence="6" type="ORF">BG57_30385</name>
</gene>
<organism evidence="6 7">
    <name type="scientific">Caballeronia grimmiae</name>
    <dbReference type="NCBI Taxonomy" id="1071679"/>
    <lineage>
        <taxon>Bacteria</taxon>
        <taxon>Pseudomonadati</taxon>
        <taxon>Pseudomonadota</taxon>
        <taxon>Betaproteobacteria</taxon>
        <taxon>Burkholderiales</taxon>
        <taxon>Burkholderiaceae</taxon>
        <taxon>Caballeronia</taxon>
    </lineage>
</organism>
<evidence type="ECO:0000256" key="2">
    <source>
        <dbReference type="ARBA" id="ARBA00023015"/>
    </source>
</evidence>
<keyword evidence="2" id="KW-0805">Transcription regulation</keyword>
<dbReference type="Proteomes" id="UP000027439">
    <property type="component" value="Unassembled WGS sequence"/>
</dbReference>
<dbReference type="PRINTS" id="PR00039">
    <property type="entry name" value="HTHLYSR"/>
</dbReference>
<dbReference type="GO" id="GO:0003677">
    <property type="term" value="F:DNA binding"/>
    <property type="evidence" value="ECO:0007669"/>
    <property type="project" value="UniProtKB-KW"/>
</dbReference>
<comment type="similarity">
    <text evidence="1">Belongs to the LysR transcriptional regulatory family.</text>
</comment>
<dbReference type="CDD" id="cd08414">
    <property type="entry name" value="PBP2_LTTR_aromatics_like"/>
    <property type="match status" value="1"/>
</dbReference>
<dbReference type="Pfam" id="PF03466">
    <property type="entry name" value="LysR_substrate"/>
    <property type="match status" value="1"/>
</dbReference>
<dbReference type="PANTHER" id="PTHR30346:SF0">
    <property type="entry name" value="HCA OPERON TRANSCRIPTIONAL ACTIVATOR HCAR"/>
    <property type="match status" value="1"/>
</dbReference>
<dbReference type="EMBL" id="JFHE01000072">
    <property type="protein sequence ID" value="KDR25543.1"/>
    <property type="molecule type" value="Genomic_DNA"/>
</dbReference>
<evidence type="ECO:0000256" key="3">
    <source>
        <dbReference type="ARBA" id="ARBA00023125"/>
    </source>
</evidence>
<keyword evidence="3" id="KW-0238">DNA-binding</keyword>
<comment type="caution">
    <text evidence="6">The sequence shown here is derived from an EMBL/GenBank/DDBJ whole genome shotgun (WGS) entry which is preliminary data.</text>
</comment>
<dbReference type="GO" id="GO:0032993">
    <property type="term" value="C:protein-DNA complex"/>
    <property type="evidence" value="ECO:0007669"/>
    <property type="project" value="TreeGrafter"/>
</dbReference>
<dbReference type="InterPro" id="IPR036390">
    <property type="entry name" value="WH_DNA-bd_sf"/>
</dbReference>
<reference evidence="6 7" key="1">
    <citation type="submission" date="2014-03" db="EMBL/GenBank/DDBJ databases">
        <title>Draft Genome Sequences of Four Burkholderia Strains.</title>
        <authorList>
            <person name="Liu X.Y."/>
            <person name="Li C.X."/>
            <person name="Xu J.H."/>
        </authorList>
    </citation>
    <scope>NUCLEOTIDE SEQUENCE [LARGE SCALE GENOMIC DNA]</scope>
    <source>
        <strain evidence="6 7">R27</strain>
    </source>
</reference>